<keyword evidence="2" id="KW-0863">Zinc-finger</keyword>
<feature type="domain" description="Zinc finger CHC2-type" evidence="4">
    <location>
        <begin position="47"/>
        <end position="99"/>
    </location>
</feature>
<dbReference type="Proteomes" id="UP000215155">
    <property type="component" value="Unassembled WGS sequence"/>
</dbReference>
<dbReference type="PANTHER" id="PTHR30313:SF2">
    <property type="entry name" value="DNA PRIMASE"/>
    <property type="match status" value="1"/>
</dbReference>
<keyword evidence="1" id="KW-0479">Metal-binding</keyword>
<dbReference type="InterPro" id="IPR002694">
    <property type="entry name" value="Znf_CHC2"/>
</dbReference>
<dbReference type="Gene3D" id="3.40.1360.10">
    <property type="match status" value="1"/>
</dbReference>
<dbReference type="InterPro" id="IPR036977">
    <property type="entry name" value="DNA_primase_Znf_CHC2"/>
</dbReference>
<comment type="caution">
    <text evidence="5">The sequence shown here is derived from an EMBL/GenBank/DDBJ whole genome shotgun (WGS) entry which is preliminary data.</text>
</comment>
<reference evidence="5 6" key="1">
    <citation type="submission" date="2017-07" db="EMBL/GenBank/DDBJ databases">
        <title>Draft genome sequence of Prevotella copri isolated from the gut of healthy adult Indian.</title>
        <authorList>
            <person name="Das B."/>
            <person name="Bag S."/>
            <person name="Ghosh T.S."/>
        </authorList>
    </citation>
    <scope>NUCLEOTIDE SEQUENCE [LARGE SCALE GENOMIC DNA]</scope>
    <source>
        <strain evidence="5 6">Indica</strain>
    </source>
</reference>
<dbReference type="PANTHER" id="PTHR30313">
    <property type="entry name" value="DNA PRIMASE"/>
    <property type="match status" value="1"/>
</dbReference>
<dbReference type="CDD" id="cd01029">
    <property type="entry name" value="TOPRIM_primases"/>
    <property type="match status" value="1"/>
</dbReference>
<dbReference type="InterPro" id="IPR050219">
    <property type="entry name" value="DnaG_primase"/>
</dbReference>
<name>A0AA91YYN6_9BACT</name>
<evidence type="ECO:0000256" key="1">
    <source>
        <dbReference type="ARBA" id="ARBA00022723"/>
    </source>
</evidence>
<dbReference type="GO" id="GO:0003899">
    <property type="term" value="F:DNA-directed RNA polymerase activity"/>
    <property type="evidence" value="ECO:0007669"/>
    <property type="project" value="InterPro"/>
</dbReference>
<dbReference type="GO" id="GO:0006269">
    <property type="term" value="P:DNA replication, synthesis of primer"/>
    <property type="evidence" value="ECO:0007669"/>
    <property type="project" value="TreeGrafter"/>
</dbReference>
<keyword evidence="3" id="KW-0862">Zinc</keyword>
<dbReference type="SUPFAM" id="SSF57783">
    <property type="entry name" value="Zinc beta-ribbon"/>
    <property type="match status" value="1"/>
</dbReference>
<evidence type="ECO:0000256" key="2">
    <source>
        <dbReference type="ARBA" id="ARBA00022771"/>
    </source>
</evidence>
<proteinExistence type="predicted"/>
<evidence type="ECO:0000256" key="3">
    <source>
        <dbReference type="ARBA" id="ARBA00022833"/>
    </source>
</evidence>
<dbReference type="Pfam" id="PF01807">
    <property type="entry name" value="Zn_ribbon_DnaG"/>
    <property type="match status" value="1"/>
</dbReference>
<dbReference type="GO" id="GO:0005737">
    <property type="term" value="C:cytoplasm"/>
    <property type="evidence" value="ECO:0007669"/>
    <property type="project" value="TreeGrafter"/>
</dbReference>
<evidence type="ECO:0000313" key="5">
    <source>
        <dbReference type="EMBL" id="OXL45523.1"/>
    </source>
</evidence>
<dbReference type="EMBL" id="NMPZ01000001">
    <property type="protein sequence ID" value="OXL45523.1"/>
    <property type="molecule type" value="Genomic_DNA"/>
</dbReference>
<dbReference type="GO" id="GO:0008270">
    <property type="term" value="F:zinc ion binding"/>
    <property type="evidence" value="ECO:0007669"/>
    <property type="project" value="UniProtKB-KW"/>
</dbReference>
<evidence type="ECO:0000259" key="4">
    <source>
        <dbReference type="SMART" id="SM00400"/>
    </source>
</evidence>
<dbReference type="SUPFAM" id="SSF56731">
    <property type="entry name" value="DNA primase core"/>
    <property type="match status" value="1"/>
</dbReference>
<dbReference type="SMART" id="SM00400">
    <property type="entry name" value="ZnF_CHCC"/>
    <property type="match status" value="1"/>
</dbReference>
<dbReference type="Gene3D" id="3.90.580.10">
    <property type="entry name" value="Zinc finger, CHC2-type domain"/>
    <property type="match status" value="1"/>
</dbReference>
<gene>
    <name evidence="5" type="ORF">CFT61_02040</name>
</gene>
<accession>A0AA91YYN6</accession>
<evidence type="ECO:0000313" key="6">
    <source>
        <dbReference type="Proteomes" id="UP000215155"/>
    </source>
</evidence>
<dbReference type="AlphaFoldDB" id="A0AA91YYN6"/>
<dbReference type="InterPro" id="IPR034154">
    <property type="entry name" value="TOPRIM_DnaG/twinkle"/>
</dbReference>
<sequence length="398" mass="45465">MCILKQVRKIRKNKETMIDKYNIQKLRELDILQVADLLGMGLRNKRALCIHHDDHHPSLAFNVKKNTCHCYSCGFSADTIALVRERLNLGFSEACRWLADHFDVYIADDRYGNSAKYGNSARYADKCADKKVLTASDRRMASLRAHFAETHVSHGHIASSSVDVEFYQQMFRQMHLSESGQRFLFEERLLSSEALKVCQIVSTEQSVCMARVGRGVFDGPSLIFPYFDQEGRLVSVQSRYLGKKKSESSFDMEKVSIDEVKPKEIPRFKFAPGSHRMIYGLDRLKDYPPDEPLLITEGPSDCWTALTLGIHAIAIPSATLFDRRFQGLLAGRNLHIFPDQDEAGLSLYFELKKAFPRLVYHQLPEGCKDLSEYYLKLRRSEGMTLEETKTKVQSSVSV</sequence>
<dbReference type="GO" id="GO:0003677">
    <property type="term" value="F:DNA binding"/>
    <property type="evidence" value="ECO:0007669"/>
    <property type="project" value="InterPro"/>
</dbReference>
<organism evidence="5 6">
    <name type="scientific">Segatella copri</name>
    <dbReference type="NCBI Taxonomy" id="165179"/>
    <lineage>
        <taxon>Bacteria</taxon>
        <taxon>Pseudomonadati</taxon>
        <taxon>Bacteroidota</taxon>
        <taxon>Bacteroidia</taxon>
        <taxon>Bacteroidales</taxon>
        <taxon>Prevotellaceae</taxon>
        <taxon>Segatella</taxon>
    </lineage>
</organism>
<protein>
    <recommendedName>
        <fullName evidence="4">Zinc finger CHC2-type domain-containing protein</fullName>
    </recommendedName>
</protein>